<dbReference type="RefSeq" id="WP_094324951.1">
    <property type="nucleotide sequence ID" value="NZ_CP022347.1"/>
</dbReference>
<feature type="transmembrane region" description="Helical" evidence="7">
    <location>
        <begin position="107"/>
        <end position="127"/>
    </location>
</feature>
<comment type="subcellular location">
    <subcellularLocation>
        <location evidence="1">Cell membrane</location>
        <topology evidence="1">Multi-pass membrane protein</topology>
    </subcellularLocation>
</comment>
<name>A0A222MX13_9BACT</name>
<evidence type="ECO:0000256" key="2">
    <source>
        <dbReference type="ARBA" id="ARBA00006679"/>
    </source>
</evidence>
<keyword evidence="6 7" id="KW-0472">Membrane</keyword>
<gene>
    <name evidence="8" type="ORF">CAV_0505</name>
</gene>
<keyword evidence="4 7" id="KW-0812">Transmembrane</keyword>
<evidence type="ECO:0000256" key="7">
    <source>
        <dbReference type="SAM" id="Phobius"/>
    </source>
</evidence>
<evidence type="ECO:0000256" key="4">
    <source>
        <dbReference type="ARBA" id="ARBA00022692"/>
    </source>
</evidence>
<accession>A0A222MX13</accession>
<feature type="transmembrane region" description="Helical" evidence="7">
    <location>
        <begin position="6"/>
        <end position="23"/>
    </location>
</feature>
<dbReference type="PANTHER" id="PTHR33452">
    <property type="entry name" value="OXIDOREDUCTASE CATD-RELATED"/>
    <property type="match status" value="1"/>
</dbReference>
<organism evidence="8 9">
    <name type="scientific">Campylobacter avium LMG 24591</name>
    <dbReference type="NCBI Taxonomy" id="522484"/>
    <lineage>
        <taxon>Bacteria</taxon>
        <taxon>Pseudomonadati</taxon>
        <taxon>Campylobacterota</taxon>
        <taxon>Epsilonproteobacteria</taxon>
        <taxon>Campylobacterales</taxon>
        <taxon>Campylobacteraceae</taxon>
        <taxon>Campylobacter</taxon>
    </lineage>
</organism>
<evidence type="ECO:0000313" key="9">
    <source>
        <dbReference type="Proteomes" id="UP000201169"/>
    </source>
</evidence>
<dbReference type="AlphaFoldDB" id="A0A222MX13"/>
<dbReference type="InterPro" id="IPR032808">
    <property type="entry name" value="DoxX"/>
</dbReference>
<evidence type="ECO:0000313" key="8">
    <source>
        <dbReference type="EMBL" id="ASQ30172.1"/>
    </source>
</evidence>
<dbReference type="Pfam" id="PF07681">
    <property type="entry name" value="DoxX"/>
    <property type="match status" value="1"/>
</dbReference>
<evidence type="ECO:0000256" key="1">
    <source>
        <dbReference type="ARBA" id="ARBA00004651"/>
    </source>
</evidence>
<keyword evidence="9" id="KW-1185">Reference proteome</keyword>
<sequence>MQDFGILILRLNVGILMFLHGLQKVFSGIDGIKASVTAFSLPEFVAYGVYLGELVAPVLIILGIFTRLSSLAVLCTMIFASLVVLGGNVEGYLALNQHGGWIVELQALYAFGSLALIFLGAGKYALYNKF</sequence>
<comment type="similarity">
    <text evidence="2">Belongs to the DoxX family.</text>
</comment>
<dbReference type="EMBL" id="CP022347">
    <property type="protein sequence ID" value="ASQ30172.1"/>
    <property type="molecule type" value="Genomic_DNA"/>
</dbReference>
<keyword evidence="3" id="KW-1003">Cell membrane</keyword>
<dbReference type="KEGG" id="cavi:CAV_0505"/>
<feature type="transmembrane region" description="Helical" evidence="7">
    <location>
        <begin position="44"/>
        <end position="65"/>
    </location>
</feature>
<dbReference type="OrthoDB" id="280866at2"/>
<feature type="transmembrane region" description="Helical" evidence="7">
    <location>
        <begin position="71"/>
        <end position="95"/>
    </location>
</feature>
<proteinExistence type="inferred from homology"/>
<protein>
    <submittedName>
        <fullName evidence="8">Putative membrane protein, DoxX family</fullName>
    </submittedName>
</protein>
<dbReference type="PANTHER" id="PTHR33452:SF1">
    <property type="entry name" value="INNER MEMBRANE PROTEIN YPHA-RELATED"/>
    <property type="match status" value="1"/>
</dbReference>
<evidence type="ECO:0000256" key="3">
    <source>
        <dbReference type="ARBA" id="ARBA00022475"/>
    </source>
</evidence>
<reference evidence="8 9" key="1">
    <citation type="submission" date="2017-07" db="EMBL/GenBank/DDBJ databases">
        <title>Analysis of two Campylobacter avium genomes and identification of a novel hippuricase gene.</title>
        <authorList>
            <person name="Miller W.G."/>
            <person name="Chapman M.H."/>
            <person name="Yee E."/>
            <person name="Revez J."/>
            <person name="Bono J.L."/>
            <person name="Rossi M."/>
        </authorList>
    </citation>
    <scope>NUCLEOTIDE SEQUENCE [LARGE SCALE GENOMIC DNA]</scope>
    <source>
        <strain evidence="8 9">LMG 24591</strain>
    </source>
</reference>
<dbReference type="InterPro" id="IPR051907">
    <property type="entry name" value="DoxX-like_oxidoreductase"/>
</dbReference>
<dbReference type="GO" id="GO:0005886">
    <property type="term" value="C:plasma membrane"/>
    <property type="evidence" value="ECO:0007669"/>
    <property type="project" value="UniProtKB-SubCell"/>
</dbReference>
<keyword evidence="5 7" id="KW-1133">Transmembrane helix</keyword>
<evidence type="ECO:0000256" key="6">
    <source>
        <dbReference type="ARBA" id="ARBA00023136"/>
    </source>
</evidence>
<evidence type="ECO:0000256" key="5">
    <source>
        <dbReference type="ARBA" id="ARBA00022989"/>
    </source>
</evidence>
<dbReference type="Proteomes" id="UP000201169">
    <property type="component" value="Chromosome"/>
</dbReference>